<comment type="caution">
    <text evidence="1">The sequence shown here is derived from an EMBL/GenBank/DDBJ whole genome shotgun (WGS) entry which is preliminary data.</text>
</comment>
<gene>
    <name evidence="1" type="ORF">IM53_001910</name>
</gene>
<dbReference type="EMBL" id="JPYI02000011">
    <property type="protein sequence ID" value="OQP82202.1"/>
    <property type="molecule type" value="Genomic_DNA"/>
</dbReference>
<evidence type="ECO:0000313" key="1">
    <source>
        <dbReference type="EMBL" id="OQP82202.1"/>
    </source>
</evidence>
<proteinExistence type="predicted"/>
<dbReference type="Proteomes" id="UP000050546">
    <property type="component" value="Unassembled WGS sequence"/>
</dbReference>
<dbReference type="AlphaFoldDB" id="A0A1V9HHY6"/>
<organism evidence="1 2">
    <name type="scientific">Xanthomonas phaseoli pv. dieffenbachiae</name>
    <dbReference type="NCBI Taxonomy" id="92828"/>
    <lineage>
        <taxon>Bacteria</taxon>
        <taxon>Pseudomonadati</taxon>
        <taxon>Pseudomonadota</taxon>
        <taxon>Gammaproteobacteria</taxon>
        <taxon>Lysobacterales</taxon>
        <taxon>Lysobacteraceae</taxon>
        <taxon>Xanthomonas</taxon>
    </lineage>
</organism>
<accession>A0A1V9HHY6</accession>
<reference evidence="1 2" key="1">
    <citation type="journal article" date="2016" name="Plant Pathol.">
        <title>Genetic characterization of strains named as Xanthomonas axonopodis pv. dieffenbachiae leads to a taxonomic revision of the X. axonopodis species complex.</title>
        <authorList>
            <person name="Constantin E.C."/>
            <person name="Cleenwerck I."/>
            <person name="Maes M."/>
            <person name="Baeyen S."/>
            <person name="Van Malderghem C."/>
            <person name="De Vos P."/>
            <person name="Cottyn B."/>
        </authorList>
    </citation>
    <scope>NUCLEOTIDE SEQUENCE [LARGE SCALE GENOMIC DNA]</scope>
    <source>
        <strain evidence="1 2">LMG 25940</strain>
    </source>
</reference>
<name>A0A1V9HHY6_9XANT</name>
<evidence type="ECO:0000313" key="2">
    <source>
        <dbReference type="Proteomes" id="UP000050546"/>
    </source>
</evidence>
<protein>
    <submittedName>
        <fullName evidence="1">Uncharacterized protein</fullName>
    </submittedName>
</protein>
<reference evidence="1 2" key="2">
    <citation type="journal article" date="2017" name="Plant Pathol.">
        <title>Pathogenicity and virulence gene content of Xanthomonas strains infecting Araceae, formerly known as Xanthomonas axonopodis pv. dieffenbachiae.</title>
        <authorList>
            <person name="Constantin E.C."/>
            <person name="Haegeman A."/>
            <person name="Van Vaerenbergh J."/>
            <person name="Baeyen S."/>
            <person name="Van Malderghem C."/>
            <person name="Maes M."/>
            <person name="Cottyn B."/>
        </authorList>
    </citation>
    <scope>NUCLEOTIDE SEQUENCE [LARGE SCALE GENOMIC DNA]</scope>
    <source>
        <strain evidence="1 2">LMG 25940</strain>
    </source>
</reference>
<sequence>MAPASYAQHLANSEIINHRLQTRLLLRMGDVGVCMGFRANKKKALGSGSARGLAQGVASARKEEEAARQRVKSAQKVDLTSFPITQDNSFAKDVVASRKKSRSCAT</sequence>